<name>A6DUC5_9BACT</name>
<accession>A6DUC5</accession>
<feature type="non-terminal residue" evidence="1">
    <location>
        <position position="1"/>
    </location>
</feature>
<evidence type="ECO:0000313" key="1">
    <source>
        <dbReference type="EMBL" id="EDM24749.1"/>
    </source>
</evidence>
<evidence type="ECO:0000313" key="2">
    <source>
        <dbReference type="Proteomes" id="UP000004947"/>
    </source>
</evidence>
<sequence length="111" mass="12069">GLMSQTAAVTTNMIFCNGLFAITSGTLDAEKPDEFWAQEQMNIFIAGNMDNVAKDIAMGNGEAVDTIAAILKVEDKEAFKTQLQDNFANIYTTNEVTHTEVVSNIMDIAKS</sequence>
<dbReference type="InterPro" id="IPR021383">
    <property type="entry name" value="DUF3015"/>
</dbReference>
<dbReference type="EMBL" id="ABCK01000053">
    <property type="protein sequence ID" value="EDM24749.1"/>
    <property type="molecule type" value="Genomic_DNA"/>
</dbReference>
<keyword evidence="2" id="KW-1185">Reference proteome</keyword>
<organism evidence="1 2">
    <name type="scientific">Lentisphaera araneosa HTCC2155</name>
    <dbReference type="NCBI Taxonomy" id="313628"/>
    <lineage>
        <taxon>Bacteria</taxon>
        <taxon>Pseudomonadati</taxon>
        <taxon>Lentisphaerota</taxon>
        <taxon>Lentisphaeria</taxon>
        <taxon>Lentisphaerales</taxon>
        <taxon>Lentisphaeraceae</taxon>
        <taxon>Lentisphaera</taxon>
    </lineage>
</organism>
<dbReference type="AlphaFoldDB" id="A6DUC5"/>
<comment type="caution">
    <text evidence="1">The sequence shown here is derived from an EMBL/GenBank/DDBJ whole genome shotgun (WGS) entry which is preliminary data.</text>
</comment>
<proteinExistence type="predicted"/>
<dbReference type="Pfam" id="PF11220">
    <property type="entry name" value="DUF3015"/>
    <property type="match status" value="1"/>
</dbReference>
<dbReference type="Proteomes" id="UP000004947">
    <property type="component" value="Unassembled WGS sequence"/>
</dbReference>
<dbReference type="OrthoDB" id="5344038at2"/>
<dbReference type="RefSeq" id="WP_007281408.1">
    <property type="nucleotide sequence ID" value="NZ_ABCK01000053.1"/>
</dbReference>
<reference evidence="1 2" key="1">
    <citation type="journal article" date="2010" name="J. Bacteriol.">
        <title>Genome sequence of Lentisphaera araneosa HTCC2155T, the type species of the order Lentisphaerales in the phylum Lentisphaerae.</title>
        <authorList>
            <person name="Thrash J.C."/>
            <person name="Cho J.C."/>
            <person name="Vergin K.L."/>
            <person name="Morris R.M."/>
            <person name="Giovannoni S.J."/>
        </authorList>
    </citation>
    <scope>NUCLEOTIDE SEQUENCE [LARGE SCALE GENOMIC DNA]</scope>
    <source>
        <strain evidence="1 2">HTCC2155</strain>
    </source>
</reference>
<gene>
    <name evidence="1" type="ORF">LNTAR_02659</name>
</gene>
<protein>
    <submittedName>
        <fullName evidence="1">Uncharacterized protein</fullName>
    </submittedName>
</protein>